<reference evidence="2 3" key="1">
    <citation type="journal article" date="2018" name="Arch. Microbiol.">
        <title>New insights into the metabolic potential of the phototrophic purple bacterium Rhodopila globiformis DSM 161(T) from its draft genome sequence and evidence for a vanadium-dependent nitrogenase.</title>
        <authorList>
            <person name="Imhoff J.F."/>
            <person name="Rahn T."/>
            <person name="Kunzel S."/>
            <person name="Neulinger S.C."/>
        </authorList>
    </citation>
    <scope>NUCLEOTIDE SEQUENCE [LARGE SCALE GENOMIC DNA]</scope>
    <source>
        <strain evidence="2 3">DSM 161</strain>
    </source>
</reference>
<protein>
    <recommendedName>
        <fullName evidence="1">ABC-type transport auxiliary lipoprotein component domain-containing protein</fullName>
    </recommendedName>
</protein>
<dbReference type="EMBL" id="NHRY01000216">
    <property type="protein sequence ID" value="PPQ30151.1"/>
    <property type="molecule type" value="Genomic_DNA"/>
</dbReference>
<dbReference type="Gene3D" id="3.40.50.10610">
    <property type="entry name" value="ABC-type transport auxiliary lipoprotein component"/>
    <property type="match status" value="1"/>
</dbReference>
<dbReference type="InterPro" id="IPR005586">
    <property type="entry name" value="ABC_trans_aux"/>
</dbReference>
<evidence type="ECO:0000313" key="3">
    <source>
        <dbReference type="Proteomes" id="UP000239724"/>
    </source>
</evidence>
<comment type="caution">
    <text evidence="2">The sequence shown here is derived from an EMBL/GenBank/DDBJ whole genome shotgun (WGS) entry which is preliminary data.</text>
</comment>
<keyword evidence="3" id="KW-1185">Reference proteome</keyword>
<dbReference type="RefSeq" id="WP_104520556.1">
    <property type="nucleotide sequence ID" value="NZ_NHRY01000216.1"/>
</dbReference>
<name>A0A2S6N6B4_RHOGL</name>
<dbReference type="SUPFAM" id="SSF159594">
    <property type="entry name" value="XCC0632-like"/>
    <property type="match status" value="1"/>
</dbReference>
<sequence>MKRGVAVVRPIHRLPILLLPILVLSACGGSPKTHFHTLVTEPPQHGSVASDRSGPPIQVGDVDLPGALDRQALVMRGPGTTVNVLSVDRWVAPLDGLMRHTLTDDLRQRLGDAQVLAPGDPTPPGGVRTLVVNVQEFSGDSQGEVRLVADWAIGRPDQRGGTRSHHVDVRVNAGSANPDAVTAAMSQAVGRLADDIAARV</sequence>
<dbReference type="PROSITE" id="PS51257">
    <property type="entry name" value="PROKAR_LIPOPROTEIN"/>
    <property type="match status" value="1"/>
</dbReference>
<accession>A0A2S6N6B4</accession>
<dbReference type="OrthoDB" id="7284828at2"/>
<evidence type="ECO:0000259" key="1">
    <source>
        <dbReference type="Pfam" id="PF03886"/>
    </source>
</evidence>
<organism evidence="2 3">
    <name type="scientific">Rhodopila globiformis</name>
    <name type="common">Rhodopseudomonas globiformis</name>
    <dbReference type="NCBI Taxonomy" id="1071"/>
    <lineage>
        <taxon>Bacteria</taxon>
        <taxon>Pseudomonadati</taxon>
        <taxon>Pseudomonadota</taxon>
        <taxon>Alphaproteobacteria</taxon>
        <taxon>Acetobacterales</taxon>
        <taxon>Acetobacteraceae</taxon>
        <taxon>Rhodopila</taxon>
    </lineage>
</organism>
<dbReference type="Proteomes" id="UP000239724">
    <property type="component" value="Unassembled WGS sequence"/>
</dbReference>
<dbReference type="AlphaFoldDB" id="A0A2S6N6B4"/>
<gene>
    <name evidence="2" type="ORF">CCS01_19830</name>
</gene>
<dbReference type="Pfam" id="PF03886">
    <property type="entry name" value="ABC_trans_aux"/>
    <property type="match status" value="1"/>
</dbReference>
<evidence type="ECO:0000313" key="2">
    <source>
        <dbReference type="EMBL" id="PPQ30151.1"/>
    </source>
</evidence>
<proteinExistence type="predicted"/>
<feature type="domain" description="ABC-type transport auxiliary lipoprotein component" evidence="1">
    <location>
        <begin position="37"/>
        <end position="197"/>
    </location>
</feature>